<feature type="region of interest" description="Disordered" evidence="2">
    <location>
        <begin position="181"/>
        <end position="208"/>
    </location>
</feature>
<reference evidence="3" key="1">
    <citation type="submission" date="2021-01" db="EMBL/GenBank/DDBJ databases">
        <authorList>
            <person name="Corre E."/>
            <person name="Pelletier E."/>
            <person name="Niang G."/>
            <person name="Scheremetjew M."/>
            <person name="Finn R."/>
            <person name="Kale V."/>
            <person name="Holt S."/>
            <person name="Cochrane G."/>
            <person name="Meng A."/>
            <person name="Brown T."/>
            <person name="Cohen L."/>
        </authorList>
    </citation>
    <scope>NUCLEOTIDE SEQUENCE</scope>
    <source>
        <strain evidence="3">10249 10 AB</strain>
    </source>
</reference>
<evidence type="ECO:0000256" key="1">
    <source>
        <dbReference type="SAM" id="Coils"/>
    </source>
</evidence>
<organism evidence="3">
    <name type="scientific">Pseudo-nitzschia australis</name>
    <dbReference type="NCBI Taxonomy" id="44445"/>
    <lineage>
        <taxon>Eukaryota</taxon>
        <taxon>Sar</taxon>
        <taxon>Stramenopiles</taxon>
        <taxon>Ochrophyta</taxon>
        <taxon>Bacillariophyta</taxon>
        <taxon>Bacillariophyceae</taxon>
        <taxon>Bacillariophycidae</taxon>
        <taxon>Bacillariales</taxon>
        <taxon>Bacillariaceae</taxon>
        <taxon>Pseudo-nitzschia</taxon>
    </lineage>
</organism>
<dbReference type="Gene3D" id="2.20.110.10">
    <property type="entry name" value="Histone H3 K4-specific methyltransferase SET7/9 N-terminal domain"/>
    <property type="match status" value="1"/>
</dbReference>
<feature type="coiled-coil region" evidence="1">
    <location>
        <begin position="135"/>
        <end position="162"/>
    </location>
</feature>
<feature type="region of interest" description="Disordered" evidence="2">
    <location>
        <begin position="380"/>
        <end position="428"/>
    </location>
</feature>
<dbReference type="SUPFAM" id="SSF82185">
    <property type="entry name" value="Histone H3 K4-specific methyltransferase SET7/9 N-terminal domain"/>
    <property type="match status" value="1"/>
</dbReference>
<protein>
    <submittedName>
        <fullName evidence="3">Uncharacterized protein</fullName>
    </submittedName>
</protein>
<feature type="compositionally biased region" description="Acidic residues" evidence="2">
    <location>
        <begin position="187"/>
        <end position="208"/>
    </location>
</feature>
<feature type="compositionally biased region" description="Basic and acidic residues" evidence="2">
    <location>
        <begin position="498"/>
        <end position="507"/>
    </location>
</feature>
<feature type="region of interest" description="Disordered" evidence="2">
    <location>
        <begin position="498"/>
        <end position="538"/>
    </location>
</feature>
<evidence type="ECO:0000313" key="3">
    <source>
        <dbReference type="EMBL" id="CAE0716012.1"/>
    </source>
</evidence>
<proteinExistence type="predicted"/>
<feature type="compositionally biased region" description="Low complexity" evidence="2">
    <location>
        <begin position="520"/>
        <end position="538"/>
    </location>
</feature>
<keyword evidence="1" id="KW-0175">Coiled coil</keyword>
<evidence type="ECO:0000256" key="2">
    <source>
        <dbReference type="SAM" id="MobiDB-lite"/>
    </source>
</evidence>
<feature type="region of interest" description="Disordered" evidence="2">
    <location>
        <begin position="1"/>
        <end position="62"/>
    </location>
</feature>
<feature type="compositionally biased region" description="Low complexity" evidence="2">
    <location>
        <begin position="32"/>
        <end position="50"/>
    </location>
</feature>
<accession>A0A7S4EIC8</accession>
<dbReference type="AlphaFoldDB" id="A0A7S4EIC8"/>
<name>A0A7S4EIC8_9STRA</name>
<feature type="compositionally biased region" description="Basic and acidic residues" evidence="2">
    <location>
        <begin position="608"/>
        <end position="625"/>
    </location>
</feature>
<feature type="compositionally biased region" description="Basic and acidic residues" evidence="2">
    <location>
        <begin position="285"/>
        <end position="307"/>
    </location>
</feature>
<dbReference type="EMBL" id="HBIX01011659">
    <property type="protein sequence ID" value="CAE0716012.1"/>
    <property type="molecule type" value="Transcribed_RNA"/>
</dbReference>
<feature type="region of interest" description="Disordered" evidence="2">
    <location>
        <begin position="285"/>
        <end position="326"/>
    </location>
</feature>
<sequence length="693" mass="75286">MPPDMSSHGETMDESLSVEPASPQQEEKEHVQLQLQRQQQQQHQPVPQVVMHHSLQPTHQEKRLEDVRRVRDEAEGLRREICQLRIRLEEVEGDSKFNAAKANELTELLTNSNSAASHDLVLQQSEELAKRACQIESLERKITNSTTEKALLEIERDKAKKETAELSSVVRSLQSVTTLSIDHKDDCNDDNDEDGNGNADDDDDSDEEEIVLTPETALDLTLGNLKDHIEMLEDGLQGSSHLNAIQKQKIDALEKDNQLNQVKIGTLEELFRELNVNDRDFYEKRAVENDKNNKDNKNFAKKTEPSNKDTGVGANANAIKEDPVAREHNLKRHGLIERLRGAFTTTTSTTAAAVDPNIAIPEEAAAAAKAAALLMGSLHGSHHGGSRHGGSFHGILSRSRHGKDGKGDGNANSSGTNGGTRKKSSMKKVKIRFKKAGLEGTYTGPLVNKRPHGVGTIRFTNGDTYLGEMTHGKMSGTGTLYTKTRGVFRGQFANNRFVGEKQGDKENIPGGNASTNGGASTSSNKSVTSTSSESIVSTKEQSANAVAAMELDGFSPTTITGSQDIMDGVEDMVVGADSMDLERSEKIDSMMAEAKQQENDAFLKELEGVDADNKNDSDKNKENKNETTTAEENNEEVSAYDSGDKQNGAIVNNSGDEPVAADANEKADTNSIGTSETEDVSIPEIETGTVAVV</sequence>
<gene>
    <name evidence="3" type="ORF">PAUS00366_LOCUS8764</name>
</gene>
<feature type="region of interest" description="Disordered" evidence="2">
    <location>
        <begin position="608"/>
        <end position="693"/>
    </location>
</feature>